<reference evidence="2 3" key="1">
    <citation type="journal article" date="2016" name="Sci. Rep.">
        <title>Peltaster fructicola genome reveals evolution from an invasive phytopathogen to an ectophytic parasite.</title>
        <authorList>
            <person name="Xu C."/>
            <person name="Chen H."/>
            <person name="Gleason M.L."/>
            <person name="Xu J.R."/>
            <person name="Liu H."/>
            <person name="Zhang R."/>
            <person name="Sun G."/>
        </authorList>
    </citation>
    <scope>NUCLEOTIDE SEQUENCE [LARGE SCALE GENOMIC DNA]</scope>
    <source>
        <strain evidence="2 3">LNHT1506</strain>
    </source>
</reference>
<evidence type="ECO:0000313" key="2">
    <source>
        <dbReference type="EMBL" id="QIW97097.1"/>
    </source>
</evidence>
<evidence type="ECO:0008006" key="4">
    <source>
        <dbReference type="Google" id="ProtNLM"/>
    </source>
</evidence>
<feature type="region of interest" description="Disordered" evidence="1">
    <location>
        <begin position="1033"/>
        <end position="1069"/>
    </location>
</feature>
<keyword evidence="3" id="KW-1185">Reference proteome</keyword>
<feature type="region of interest" description="Disordered" evidence="1">
    <location>
        <begin position="921"/>
        <end position="944"/>
    </location>
</feature>
<feature type="compositionally biased region" description="Basic and acidic residues" evidence="1">
    <location>
        <begin position="1311"/>
        <end position="1325"/>
    </location>
</feature>
<feature type="compositionally biased region" description="Basic and acidic residues" evidence="1">
    <location>
        <begin position="1033"/>
        <end position="1043"/>
    </location>
</feature>
<feature type="compositionally biased region" description="Acidic residues" evidence="1">
    <location>
        <begin position="468"/>
        <end position="478"/>
    </location>
</feature>
<evidence type="ECO:0000256" key="1">
    <source>
        <dbReference type="SAM" id="MobiDB-lite"/>
    </source>
</evidence>
<feature type="region of interest" description="Disordered" evidence="1">
    <location>
        <begin position="1101"/>
        <end position="1454"/>
    </location>
</feature>
<name>A0A6H0XR32_9PEZI</name>
<gene>
    <name evidence="2" type="ORF">AMS68_002615</name>
</gene>
<feature type="region of interest" description="Disordered" evidence="1">
    <location>
        <begin position="805"/>
        <end position="870"/>
    </location>
</feature>
<sequence length="1454" mass="157819">MSKPIRSLEPWLNKFIAAEIAALLRWKHNTTGKTIVKDDPDYERFLDDGSNFRAEVDRSNSTTQFHVQLMKVLSISPTIVELSDSEVFVRAVLTDDAVKSYAEQLDEEFDESFKYDILRLDSYALTVSSYGPNWSLIKLDIDQLKWVSARHKPIGTPSVLHETPEMQQSIADMRQFRNNGQITSSVVAAAGHAQSNNKRRAAHSKFPAAQEPIILSSTGVEVQTQFPVATQPAAPPTATGSSTPSVNEDGIEILRGVNLAGPRVAGFTTAKRPSEGTPNPLLQLIEKKNRPQRTTQTNADVVRANARPLDSASRVEAEELPLARTAVDEKLRSAQMHKTEMLPPARTQKDPAVSPIDISASSRTVIESDTLDSRLRFVIAEDQQLLLSNKSSWIPVARESAPNCPKVPSDLLQAWIKNDSTSQGEPMVVDDAPPTSSQAVVTRAIAEAVRQMPGCSASQRQMAKPESSDDDSTGDDSASDASGDGGREEGQKGNAGTEDDDDDGQLGASQWSISPSPPPRPQLPPSSSDVVRATPSPAKCRDRQNVDKGPTSTADSIEQAVPRRATSTTAQGAHRMDRRKFMIDGQRRNWLLRNYYGPDAKAFNPVEACTAYAEQFTNDYMSVEAVKAIYEEKAHATTLATEKQSAAETTKTRLELRDTITETPDTEAKGHLEVQDTAKQDRPVVPLADRQRTTTTNIVRDMATVGHHPDPLETAGKHHHGSLAKMSKANTETNDGRLVSVRKTVERDFDKNKAMMPTPPGKAKLHDKMAPLSSQDQIIDSGVVQGASTIADNDHNRRNLDERMKNKKESTHNPDSHTTADGARPLSHGRSHPSTNTVAKHSKEPVSTPRVTTMPHSTSKTNNSSSGFVPATVLKSSGEQKRHVKSQDGPSVVSQLLSRVELDLVKSGRIDEPIKDAWLNSKPGGAFTKQQETPTKRRPQMNPLKWMPQCGPFSHRVTIIVQKHEPAERNTSCYRSPFLRDILRCCRDIAATTVSYHAKCWKTQCEYQGAGLLRFHVNRTILIRRPQPQIHIREQGHRSKDTRASTFSKSRGCPRRQKATLEKGTEDMAELTRESSASLRRQSFSENGDNHDQLLALKKIVSQESERREKDSSVQEAIPEAAIESTPISTPTLEPKEDQALSMKAPSKLSTTTTANPDKPVTAATEEEVALKPADPTDAKAVSVGDALDADAEDLSENARPKSTASKPTKDTAARSKPAPVSSASTKPVAAALKSPLITKQASKAAPKELSQKVSRSSLTAPTAASVARAAEKRESLASNASTAAKGRARESTKPVSISSHLLAPTAASRAKHEQDFGRSVDSRSSRGLAKASTTRPAPRTSLAHAPSSESQNTGRKPVASDGSFLDRMTRPTAASQSRAQEKYDGKPPARKALPLHKKATVSKLNGTTKHPAAVGGPITPTAGTVEAEDDDSIFDLSSGTPVKPSAGEEPTSA</sequence>
<evidence type="ECO:0000313" key="3">
    <source>
        <dbReference type="Proteomes" id="UP000503462"/>
    </source>
</evidence>
<feature type="compositionally biased region" description="Basic and acidic residues" evidence="1">
    <location>
        <begin position="1104"/>
        <end position="1113"/>
    </location>
</feature>
<organism evidence="2 3">
    <name type="scientific">Peltaster fructicola</name>
    <dbReference type="NCBI Taxonomy" id="286661"/>
    <lineage>
        <taxon>Eukaryota</taxon>
        <taxon>Fungi</taxon>
        <taxon>Dikarya</taxon>
        <taxon>Ascomycota</taxon>
        <taxon>Pezizomycotina</taxon>
        <taxon>Dothideomycetes</taxon>
        <taxon>Dothideomycetes incertae sedis</taxon>
        <taxon>Peltaster</taxon>
    </lineage>
</organism>
<dbReference type="OrthoDB" id="3600083at2759"/>
<feature type="compositionally biased region" description="Basic and acidic residues" evidence="1">
    <location>
        <begin position="1059"/>
        <end position="1069"/>
    </location>
</feature>
<proteinExistence type="predicted"/>
<accession>A0A6H0XR32</accession>
<feature type="region of interest" description="Disordered" evidence="1">
    <location>
        <begin position="451"/>
        <end position="573"/>
    </location>
</feature>
<feature type="compositionally biased region" description="Basic and acidic residues" evidence="1">
    <location>
        <begin position="805"/>
        <end position="815"/>
    </location>
</feature>
<feature type="compositionally biased region" description="Pro residues" evidence="1">
    <location>
        <begin position="515"/>
        <end position="524"/>
    </location>
</feature>
<protein>
    <recommendedName>
        <fullName evidence="4">Telomere replication protein EST3</fullName>
    </recommendedName>
</protein>
<dbReference type="Proteomes" id="UP000503462">
    <property type="component" value="Chromosome 2"/>
</dbReference>
<feature type="compositionally biased region" description="Polar residues" evidence="1">
    <location>
        <begin position="849"/>
        <end position="867"/>
    </location>
</feature>
<dbReference type="EMBL" id="CP051140">
    <property type="protein sequence ID" value="QIW97097.1"/>
    <property type="molecule type" value="Genomic_DNA"/>
</dbReference>